<evidence type="ECO:0000313" key="11">
    <source>
        <dbReference type="Proteomes" id="UP001174934"/>
    </source>
</evidence>
<evidence type="ECO:0000256" key="1">
    <source>
        <dbReference type="ARBA" id="ARBA00010092"/>
    </source>
</evidence>
<keyword evidence="2" id="KW-0719">Serine esterase</keyword>
<dbReference type="Pfam" id="PF22244">
    <property type="entry name" value="GCE_fung"/>
    <property type="match status" value="1"/>
</dbReference>
<evidence type="ECO:0000256" key="7">
    <source>
        <dbReference type="ARBA" id="ARBA00026105"/>
    </source>
</evidence>
<evidence type="ECO:0000259" key="9">
    <source>
        <dbReference type="Pfam" id="PF22244"/>
    </source>
</evidence>
<protein>
    <recommendedName>
        <fullName evidence="7">(4-O-methyl)-D-glucuronate--lignin esterase</fullName>
        <ecNumber evidence="7">3.1.1.117</ecNumber>
    </recommendedName>
</protein>
<evidence type="ECO:0000256" key="6">
    <source>
        <dbReference type="ARBA" id="ARBA00024511"/>
    </source>
</evidence>
<name>A0AA40C1Y2_9PEZI</name>
<evidence type="ECO:0000313" key="10">
    <source>
        <dbReference type="EMBL" id="KAK0621829.1"/>
    </source>
</evidence>
<keyword evidence="5" id="KW-0439">Lignin degradation</keyword>
<dbReference type="Gene3D" id="3.40.50.1820">
    <property type="entry name" value="alpha/beta hydrolase"/>
    <property type="match status" value="1"/>
</dbReference>
<dbReference type="SUPFAM" id="SSF53474">
    <property type="entry name" value="alpha/beta-Hydrolases"/>
    <property type="match status" value="1"/>
</dbReference>
<gene>
    <name evidence="10" type="ORF">B0T17DRAFT_642097</name>
</gene>
<dbReference type="Proteomes" id="UP001174934">
    <property type="component" value="Unassembled WGS sequence"/>
</dbReference>
<evidence type="ECO:0000256" key="5">
    <source>
        <dbReference type="ARBA" id="ARBA00023185"/>
    </source>
</evidence>
<dbReference type="GO" id="GO:0052689">
    <property type="term" value="F:carboxylic ester hydrolase activity"/>
    <property type="evidence" value="ECO:0007669"/>
    <property type="project" value="UniProtKB-KW"/>
</dbReference>
<keyword evidence="4" id="KW-0378">Hydrolase</keyword>
<dbReference type="EMBL" id="JAULSR010000004">
    <property type="protein sequence ID" value="KAK0621829.1"/>
    <property type="molecule type" value="Genomic_DNA"/>
</dbReference>
<dbReference type="GO" id="GO:0046274">
    <property type="term" value="P:lignin catabolic process"/>
    <property type="evidence" value="ECO:0007669"/>
    <property type="project" value="UniProtKB-KW"/>
</dbReference>
<reference evidence="10" key="1">
    <citation type="submission" date="2023-06" db="EMBL/GenBank/DDBJ databases">
        <title>Genome-scale phylogeny and comparative genomics of the fungal order Sordariales.</title>
        <authorList>
            <consortium name="Lawrence Berkeley National Laboratory"/>
            <person name="Hensen N."/>
            <person name="Bonometti L."/>
            <person name="Westerberg I."/>
            <person name="Brannstrom I.O."/>
            <person name="Guillou S."/>
            <person name="Cros-Aarteil S."/>
            <person name="Calhoun S."/>
            <person name="Haridas S."/>
            <person name="Kuo A."/>
            <person name="Mondo S."/>
            <person name="Pangilinan J."/>
            <person name="Riley R."/>
            <person name="LaButti K."/>
            <person name="Andreopoulos B."/>
            <person name="Lipzen A."/>
            <person name="Chen C."/>
            <person name="Yanf M."/>
            <person name="Daum C."/>
            <person name="Ng V."/>
            <person name="Clum A."/>
            <person name="Steindorff A."/>
            <person name="Ohm R."/>
            <person name="Martin F."/>
            <person name="Silar P."/>
            <person name="Natvig D."/>
            <person name="Lalanne C."/>
            <person name="Gautier V."/>
            <person name="Ament-velasquez S.L."/>
            <person name="Kruys A."/>
            <person name="Hutchinson M.I."/>
            <person name="Powell A.J."/>
            <person name="Barry K."/>
            <person name="Miller A.N."/>
            <person name="Grigoriev I.V."/>
            <person name="Debuchy R."/>
            <person name="Gladieux P."/>
            <person name="Thoren M.H."/>
            <person name="Johannesson H."/>
        </authorList>
    </citation>
    <scope>NUCLEOTIDE SEQUENCE</scope>
    <source>
        <strain evidence="10">SMH3391-2</strain>
    </source>
</reference>
<proteinExistence type="inferred from homology"/>
<evidence type="ECO:0000256" key="4">
    <source>
        <dbReference type="ARBA" id="ARBA00022801"/>
    </source>
</evidence>
<comment type="caution">
    <text evidence="10">The sequence shown here is derived from an EMBL/GenBank/DDBJ whole genome shotgun (WGS) entry which is preliminary data.</text>
</comment>
<dbReference type="InterPro" id="IPR054579">
    <property type="entry name" value="GCE-like_dom"/>
</dbReference>
<dbReference type="EC" id="3.1.1.117" evidence="7"/>
<keyword evidence="11" id="KW-1185">Reference proteome</keyword>
<dbReference type="InterPro" id="IPR029058">
    <property type="entry name" value="AB_hydrolase_fold"/>
</dbReference>
<accession>A0AA40C1Y2</accession>
<feature type="chain" id="PRO_5041385456" description="(4-O-methyl)-D-glucuronate--lignin esterase" evidence="8">
    <location>
        <begin position="22"/>
        <end position="415"/>
    </location>
</feature>
<evidence type="ECO:0000256" key="8">
    <source>
        <dbReference type="SAM" id="SignalP"/>
    </source>
</evidence>
<evidence type="ECO:0000256" key="3">
    <source>
        <dbReference type="ARBA" id="ARBA00022729"/>
    </source>
</evidence>
<comment type="similarity">
    <text evidence="1">Belongs to the carbohydrate esterase 15 (CE15) family.</text>
</comment>
<evidence type="ECO:0000256" key="2">
    <source>
        <dbReference type="ARBA" id="ARBA00022487"/>
    </source>
</evidence>
<feature type="signal peptide" evidence="8">
    <location>
        <begin position="1"/>
        <end position="21"/>
    </location>
</feature>
<feature type="domain" description="4-O-methyl-glucuronoyl methylesterase-like" evidence="9">
    <location>
        <begin position="109"/>
        <end position="341"/>
    </location>
</feature>
<comment type="catalytic activity">
    <reaction evidence="6">
        <text>a 4-O-methyl-alpha-D-glucuronosyl ester derivative + H2O = 4-O-methyl-alpha-D-glucuronate derivative + an alcohol + H(+)</text>
        <dbReference type="Rhea" id="RHEA:67452"/>
        <dbReference type="ChEBI" id="CHEBI:15377"/>
        <dbReference type="ChEBI" id="CHEBI:15378"/>
        <dbReference type="ChEBI" id="CHEBI:30879"/>
        <dbReference type="ChEBI" id="CHEBI:171667"/>
        <dbReference type="ChEBI" id="CHEBI:171668"/>
        <dbReference type="EC" id="3.1.1.117"/>
    </reaction>
    <physiologicalReaction direction="left-to-right" evidence="6">
        <dbReference type="Rhea" id="RHEA:67453"/>
    </physiologicalReaction>
</comment>
<keyword evidence="3 8" id="KW-0732">Signal</keyword>
<dbReference type="AlphaFoldDB" id="A0AA40C1Y2"/>
<sequence>MHPTTSTLLLLLLAISGLALAAPGTTLPRQAAACPAATTTTTTYEAVDNKGLPDPWKFANGNPVATADDFLCRQAEMSKMLQQFELGDLPPPPDSLTATMSGSSSMSLTIKVGSNTKTISVSITKPPGSNAAGGPAMIGVGGVSIPVPAALGRITFGNDACAAQSNPASHGSGWFFDLHGKAHSAGATLAWAWCVGRIIDGLEKLGPAKTGIDPARLGVSGCSRNGKGAFMVGAFEKRIALTVPQESGSGGAACWRISDSEKDKGQNIQTARQIVRENAWFSPKFTTYVNKTTSLPADHHFLAALVAPRGLLVLENDIDWLGPVSTTACMKAGRSIYEALGVKGNMGFSLVGGHGHCSFPSSDNANLLSFINRFLVGTGTANEVEQTTAKDAALEMSSWVGGWSAQPKITLPAAA</sequence>
<organism evidence="10 11">
    <name type="scientific">Bombardia bombarda</name>
    <dbReference type="NCBI Taxonomy" id="252184"/>
    <lineage>
        <taxon>Eukaryota</taxon>
        <taxon>Fungi</taxon>
        <taxon>Dikarya</taxon>
        <taxon>Ascomycota</taxon>
        <taxon>Pezizomycotina</taxon>
        <taxon>Sordariomycetes</taxon>
        <taxon>Sordariomycetidae</taxon>
        <taxon>Sordariales</taxon>
        <taxon>Lasiosphaeriaceae</taxon>
        <taxon>Bombardia</taxon>
    </lineage>
</organism>